<sequence length="137" mass="15909">MELVNSELRKKSTDMPNSDRYYTPQDSKDAMRQIEKLFNKYKDAPLTQELVTYHQNLVNRLKTDIMAAAKQEKVPARVDSINSMIAVMDRWLKVRLAGNPFNGKMKNFKFVGDESLPKFKRHVHKMNGSSGHRSSRH</sequence>
<dbReference type="AlphaFoldDB" id="A0A8E1V3A2"/>
<evidence type="ECO:0000256" key="1">
    <source>
        <dbReference type="SAM" id="MobiDB-lite"/>
    </source>
</evidence>
<dbReference type="Proteomes" id="UP000051164">
    <property type="component" value="Unassembled WGS sequence"/>
</dbReference>
<comment type="caution">
    <text evidence="2">The sequence shown here is derived from an EMBL/GenBank/DDBJ whole genome shotgun (WGS) entry which is preliminary data.</text>
</comment>
<accession>A0A8E1V3A2</accession>
<gene>
    <name evidence="2" type="ORF">FC95_GL001693</name>
</gene>
<organism evidence="2 3">
    <name type="scientific">Lentilactobacillus kefiri DSM 20587 = JCM 5818</name>
    <dbReference type="NCBI Taxonomy" id="1423764"/>
    <lineage>
        <taxon>Bacteria</taxon>
        <taxon>Bacillati</taxon>
        <taxon>Bacillota</taxon>
        <taxon>Bacilli</taxon>
        <taxon>Lactobacillales</taxon>
        <taxon>Lactobacillaceae</taxon>
        <taxon>Lentilactobacillus</taxon>
    </lineage>
</organism>
<proteinExistence type="predicted"/>
<name>A0A8E1V3A2_LENKE</name>
<evidence type="ECO:0000313" key="3">
    <source>
        <dbReference type="Proteomes" id="UP000051164"/>
    </source>
</evidence>
<evidence type="ECO:0000313" key="2">
    <source>
        <dbReference type="EMBL" id="KRM53991.1"/>
    </source>
</evidence>
<reference evidence="2 3" key="1">
    <citation type="journal article" date="2015" name="Genome Announc.">
        <title>Expanding the biotechnology potential of lactobacilli through comparative genomics of 213 strains and associated genera.</title>
        <authorList>
            <person name="Sun Z."/>
            <person name="Harris H.M."/>
            <person name="McCann A."/>
            <person name="Guo C."/>
            <person name="Argimon S."/>
            <person name="Zhang W."/>
            <person name="Yang X."/>
            <person name="Jeffery I.B."/>
            <person name="Cooney J.C."/>
            <person name="Kagawa T.F."/>
            <person name="Liu W."/>
            <person name="Song Y."/>
            <person name="Salvetti E."/>
            <person name="Wrobel A."/>
            <person name="Rasinkangas P."/>
            <person name="Parkhill J."/>
            <person name="Rea M.C."/>
            <person name="O'Sullivan O."/>
            <person name="Ritari J."/>
            <person name="Douillard F.P."/>
            <person name="Paul Ross R."/>
            <person name="Yang R."/>
            <person name="Briner A.E."/>
            <person name="Felis G.E."/>
            <person name="de Vos W.M."/>
            <person name="Barrangou R."/>
            <person name="Klaenhammer T.R."/>
            <person name="Caufield P.W."/>
            <person name="Cui Y."/>
            <person name="Zhang H."/>
            <person name="O'Toole P.W."/>
        </authorList>
    </citation>
    <scope>NUCLEOTIDE SEQUENCE [LARGE SCALE GENOMIC DNA]</scope>
    <source>
        <strain evidence="2 3">DSM 20587</strain>
    </source>
</reference>
<feature type="region of interest" description="Disordered" evidence="1">
    <location>
        <begin position="1"/>
        <end position="26"/>
    </location>
</feature>
<protein>
    <submittedName>
        <fullName evidence="2">Uncharacterized protein</fullName>
    </submittedName>
</protein>
<dbReference type="EMBL" id="AYYV01000004">
    <property type="protein sequence ID" value="KRM53991.1"/>
    <property type="molecule type" value="Genomic_DNA"/>
</dbReference>